<organism evidence="2 3">
    <name type="scientific">Halosimplex aquaticum</name>
    <dbReference type="NCBI Taxonomy" id="3026162"/>
    <lineage>
        <taxon>Archaea</taxon>
        <taxon>Methanobacteriati</taxon>
        <taxon>Methanobacteriota</taxon>
        <taxon>Stenosarchaea group</taxon>
        <taxon>Halobacteria</taxon>
        <taxon>Halobacteriales</taxon>
        <taxon>Haloarculaceae</taxon>
        <taxon>Halosimplex</taxon>
    </lineage>
</organism>
<dbReference type="EMBL" id="JBHTAS010000001">
    <property type="protein sequence ID" value="MFC7139598.1"/>
    <property type="molecule type" value="Genomic_DNA"/>
</dbReference>
<evidence type="ECO:0000256" key="1">
    <source>
        <dbReference type="SAM" id="Phobius"/>
    </source>
</evidence>
<dbReference type="RefSeq" id="WP_274325182.1">
    <property type="nucleotide sequence ID" value="NZ_CP118158.1"/>
</dbReference>
<feature type="transmembrane region" description="Helical" evidence="1">
    <location>
        <begin position="125"/>
        <end position="143"/>
    </location>
</feature>
<dbReference type="GeneID" id="78819856"/>
<keyword evidence="3" id="KW-1185">Reference proteome</keyword>
<feature type="transmembrane region" description="Helical" evidence="1">
    <location>
        <begin position="543"/>
        <end position="565"/>
    </location>
</feature>
<feature type="transmembrane region" description="Helical" evidence="1">
    <location>
        <begin position="308"/>
        <end position="329"/>
    </location>
</feature>
<gene>
    <name evidence="2" type="ORF">ACFQMA_07070</name>
</gene>
<accession>A0ABD5XWV0</accession>
<feature type="transmembrane region" description="Helical" evidence="1">
    <location>
        <begin position="155"/>
        <end position="174"/>
    </location>
</feature>
<proteinExistence type="predicted"/>
<evidence type="ECO:0000313" key="3">
    <source>
        <dbReference type="Proteomes" id="UP001596432"/>
    </source>
</evidence>
<comment type="caution">
    <text evidence="2">The sequence shown here is derived from an EMBL/GenBank/DDBJ whole genome shotgun (WGS) entry which is preliminary data.</text>
</comment>
<name>A0ABD5XWV0_9EURY</name>
<feature type="transmembrane region" description="Helical" evidence="1">
    <location>
        <begin position="211"/>
        <end position="230"/>
    </location>
</feature>
<dbReference type="Proteomes" id="UP001596432">
    <property type="component" value="Unassembled WGS sequence"/>
</dbReference>
<feature type="transmembrane region" description="Helical" evidence="1">
    <location>
        <begin position="577"/>
        <end position="594"/>
    </location>
</feature>
<sequence>MSGDSARYSWLPAEAERDRLAGLGATLTRVLFGGRPGLALFCGSLALFVLTWRVGVFFNDIGLFVPMLERMSEGHLSFGRMGELDYGYPGMHYHDGLVYGRGYGVVGLALPVLWGLELLDPLVDLRWLVVVGWSGLALATCALVGDQIGRRRRGLAVGAGLAAVALIGNAWFHKPFQSDLIIMALQLSTMFAGAAIVVAVYRLLADRHGETVGLLGGATVLLGTPVAFWATTPKRHTLTAMFVVLALYAFARSRRDGESVRNAARFRGGAYACAGLLAWVHAPEGFTLFAAIAAVDIPTARRNDARTLAVVGGMFALSLVPFLVTNALISGNPALPPHFLDAYHGQSPADVGVGGVNGDGGGGIGRGGSTGGVASDGFWPVAVLWTVVGAVLGKFDAISPLLQRAASMYVNGFVTLFTDPDDIVEIGIRWGQNNHETSNIFFDGGTNLSLVESAPVIAALIALPLRRRIGELRAGTVRLRDAVDPVDLVVVVFAGLLTCLYMNRLPVHAMVTVRYLHPLYPLAVYALFRIPRVRSILRTRTRTAVLGYEAAVLFGAPIAFGSLLVFETAKGQVVQQFGVASLVVATVLAVALLLSRRDDRAETVAAGAFGAAVGLATVYLLLTAFVLMHYGPSALPAVDALAGEFRWWTLTMPEG</sequence>
<feature type="transmembrane region" description="Helical" evidence="1">
    <location>
        <begin position="515"/>
        <end position="531"/>
    </location>
</feature>
<feature type="transmembrane region" description="Helical" evidence="1">
    <location>
        <begin position="606"/>
        <end position="628"/>
    </location>
</feature>
<keyword evidence="1" id="KW-0812">Transmembrane</keyword>
<protein>
    <recommendedName>
        <fullName evidence="4">Membrane protein involved in the export of O-antigen and teichoic acid</fullName>
    </recommendedName>
</protein>
<reference evidence="2 3" key="1">
    <citation type="journal article" date="2019" name="Int. J. Syst. Evol. Microbiol.">
        <title>The Global Catalogue of Microorganisms (GCM) 10K type strain sequencing project: providing services to taxonomists for standard genome sequencing and annotation.</title>
        <authorList>
            <consortium name="The Broad Institute Genomics Platform"/>
            <consortium name="The Broad Institute Genome Sequencing Center for Infectious Disease"/>
            <person name="Wu L."/>
            <person name="Ma J."/>
        </authorList>
    </citation>
    <scope>NUCLEOTIDE SEQUENCE [LARGE SCALE GENOMIC DNA]</scope>
    <source>
        <strain evidence="2 3">XZYJT29</strain>
    </source>
</reference>
<feature type="transmembrane region" description="Helical" evidence="1">
    <location>
        <begin position="236"/>
        <end position="251"/>
    </location>
</feature>
<feature type="transmembrane region" description="Helical" evidence="1">
    <location>
        <begin position="486"/>
        <end position="503"/>
    </location>
</feature>
<dbReference type="AlphaFoldDB" id="A0ABD5XWV0"/>
<keyword evidence="1" id="KW-1133">Transmembrane helix</keyword>
<feature type="transmembrane region" description="Helical" evidence="1">
    <location>
        <begin position="38"/>
        <end position="58"/>
    </location>
</feature>
<feature type="transmembrane region" description="Helical" evidence="1">
    <location>
        <begin position="180"/>
        <end position="204"/>
    </location>
</feature>
<keyword evidence="1" id="KW-0472">Membrane</keyword>
<evidence type="ECO:0008006" key="4">
    <source>
        <dbReference type="Google" id="ProtNLM"/>
    </source>
</evidence>
<evidence type="ECO:0000313" key="2">
    <source>
        <dbReference type="EMBL" id="MFC7139598.1"/>
    </source>
</evidence>